<evidence type="ECO:0000313" key="1">
    <source>
        <dbReference type="EMBL" id="GEU55840.1"/>
    </source>
</evidence>
<protein>
    <recommendedName>
        <fullName evidence="2">Reverse transcriptase domain-containing protein</fullName>
    </recommendedName>
</protein>
<proteinExistence type="predicted"/>
<evidence type="ECO:0008006" key="2">
    <source>
        <dbReference type="Google" id="ProtNLM"/>
    </source>
</evidence>
<dbReference type="EMBL" id="BKCJ010003562">
    <property type="protein sequence ID" value="GEU55840.1"/>
    <property type="molecule type" value="Genomic_DNA"/>
</dbReference>
<gene>
    <name evidence="1" type="ORF">Tci_027818</name>
</gene>
<reference evidence="1" key="1">
    <citation type="journal article" date="2019" name="Sci. Rep.">
        <title>Draft genome of Tanacetum cinerariifolium, the natural source of mosquito coil.</title>
        <authorList>
            <person name="Yamashiro T."/>
            <person name="Shiraishi A."/>
            <person name="Satake H."/>
            <person name="Nakayama K."/>
        </authorList>
    </citation>
    <scope>NUCLEOTIDE SEQUENCE</scope>
</reference>
<sequence>MRVHEDEIPKTAFRMRYGRYEFTDVPFWVDQYTSNFHRHNESGGARVAFKDEFRAAEEREVSCETQQGRSEVKRKLFESCRNNIGDVRTLIMEEAHATKYSVRLEANTRLGVHVSSILDRDGMYIEVLERDVEVVRNTSRYEACVRNLVVVGILTFREAEIEESKMIRLEFEQETTKVVVIKKRLEEAKYHQESVVRFGKKCELAPRLFPRLIEEFGFALHRESEKMAWPIVVRHESEKTAWPITIRHDHNTVRVNQIVAIFQIESSIHLLDHYRYPVNTSSIRIESRKSLPRTCLMMALEGFPSSL</sequence>
<comment type="caution">
    <text evidence="1">The sequence shown here is derived from an EMBL/GenBank/DDBJ whole genome shotgun (WGS) entry which is preliminary data.</text>
</comment>
<dbReference type="AlphaFoldDB" id="A0A6L2L438"/>
<organism evidence="1">
    <name type="scientific">Tanacetum cinerariifolium</name>
    <name type="common">Dalmatian daisy</name>
    <name type="synonym">Chrysanthemum cinerariifolium</name>
    <dbReference type="NCBI Taxonomy" id="118510"/>
    <lineage>
        <taxon>Eukaryota</taxon>
        <taxon>Viridiplantae</taxon>
        <taxon>Streptophyta</taxon>
        <taxon>Embryophyta</taxon>
        <taxon>Tracheophyta</taxon>
        <taxon>Spermatophyta</taxon>
        <taxon>Magnoliopsida</taxon>
        <taxon>eudicotyledons</taxon>
        <taxon>Gunneridae</taxon>
        <taxon>Pentapetalae</taxon>
        <taxon>asterids</taxon>
        <taxon>campanulids</taxon>
        <taxon>Asterales</taxon>
        <taxon>Asteraceae</taxon>
        <taxon>Asteroideae</taxon>
        <taxon>Anthemideae</taxon>
        <taxon>Anthemidinae</taxon>
        <taxon>Tanacetum</taxon>
    </lineage>
</organism>
<name>A0A6L2L438_TANCI</name>
<accession>A0A6L2L438</accession>